<dbReference type="InterPro" id="IPR056404">
    <property type="entry name" value="HTH_RNase_II"/>
</dbReference>
<dbReference type="GO" id="GO:0003723">
    <property type="term" value="F:RNA binding"/>
    <property type="evidence" value="ECO:0007669"/>
    <property type="project" value="InterPro"/>
</dbReference>
<dbReference type="RefSeq" id="WP_084076151.1">
    <property type="nucleotide sequence ID" value="NZ_FQVB01000007.1"/>
</dbReference>
<proteinExistence type="predicted"/>
<dbReference type="Pfam" id="PF23161">
    <property type="entry name" value="HTH_RNase_II"/>
    <property type="match status" value="1"/>
</dbReference>
<dbReference type="STRING" id="1121391.SAMN02745206_00865"/>
<evidence type="ECO:0000313" key="3">
    <source>
        <dbReference type="Proteomes" id="UP000184076"/>
    </source>
</evidence>
<dbReference type="OrthoDB" id="9764149at2"/>
<dbReference type="EMBL" id="FQVB01000007">
    <property type="protein sequence ID" value="SHE80369.1"/>
    <property type="molecule type" value="Genomic_DNA"/>
</dbReference>
<name>A0A1M4WGI5_9BACT</name>
<dbReference type="GO" id="GO:0006402">
    <property type="term" value="P:mRNA catabolic process"/>
    <property type="evidence" value="ECO:0007669"/>
    <property type="project" value="TreeGrafter"/>
</dbReference>
<dbReference type="Pfam" id="PF00773">
    <property type="entry name" value="RNB"/>
    <property type="match status" value="1"/>
</dbReference>
<dbReference type="Pfam" id="PF25255">
    <property type="entry name" value="WHD_RNase_II"/>
    <property type="match status" value="1"/>
</dbReference>
<dbReference type="SMART" id="SM00955">
    <property type="entry name" value="RNB"/>
    <property type="match status" value="1"/>
</dbReference>
<dbReference type="InterPro" id="IPR050180">
    <property type="entry name" value="RNR_Ribonuclease"/>
</dbReference>
<reference evidence="3" key="1">
    <citation type="submission" date="2016-11" db="EMBL/GenBank/DDBJ databases">
        <authorList>
            <person name="Varghese N."/>
            <person name="Submissions S."/>
        </authorList>
    </citation>
    <scope>NUCLEOTIDE SEQUENCE [LARGE SCALE GENOMIC DNA]</scope>
    <source>
        <strain evidence="3">DSM 9756</strain>
    </source>
</reference>
<evidence type="ECO:0000313" key="2">
    <source>
        <dbReference type="EMBL" id="SHE80369.1"/>
    </source>
</evidence>
<dbReference type="InterPro" id="IPR057324">
    <property type="entry name" value="WH_RNase_II"/>
</dbReference>
<dbReference type="Proteomes" id="UP000184076">
    <property type="component" value="Unassembled WGS sequence"/>
</dbReference>
<dbReference type="GO" id="GO:0000932">
    <property type="term" value="C:P-body"/>
    <property type="evidence" value="ECO:0007669"/>
    <property type="project" value="TreeGrafter"/>
</dbReference>
<organism evidence="2 3">
    <name type="scientific">Desulfacinum infernum DSM 9756</name>
    <dbReference type="NCBI Taxonomy" id="1121391"/>
    <lineage>
        <taxon>Bacteria</taxon>
        <taxon>Pseudomonadati</taxon>
        <taxon>Thermodesulfobacteriota</taxon>
        <taxon>Syntrophobacteria</taxon>
        <taxon>Syntrophobacterales</taxon>
        <taxon>Syntrophobacteraceae</taxon>
        <taxon>Desulfacinum</taxon>
    </lineage>
</organism>
<dbReference type="InterPro" id="IPR001900">
    <property type="entry name" value="RNase_II/R"/>
</dbReference>
<protein>
    <submittedName>
        <fullName evidence="2">Exoribonuclease-2</fullName>
    </submittedName>
</protein>
<sequence>MSSLVPPEMSAGTVVEFFESKDILLGVCLAVKDQRLSILTETNREMNLSRRRVLFASPGALDPSASRDDLVRLLLGIRKRREDLAGTVRVEELWEVLEGEEEGFEPRYLAELYFSGEVSDDQVAALQRVLLRDRLYFQYKDGLFVPRTAEKVEQRRLELEQEAQREALLEAGAAWLKQVHGSRSPARKDPPDPRILDHLKDFCLFGQEAEESALVKELFKRAGIPPQQNTAFRLLVRLGVWSKDENLYLHQQGISRDFSDGALAAAREKMRLSAEELSGPERRDLRDWDAFTVDSAQTRDFDDALSLQKLPDGRWRVAVHIADAAEYVQPDDPLDKEAAERITSVYLPDARISMLPPGLSEDVCSLRLGEDRLAVSFIFEVDEEGTIHQSRVEPSLIRVKRRLTYQDVDQAVEEDEDLRVLHGLAMQLRQMRIERGAVLLPLPEIQVYVNEHGMIHVSRYEKETPGQVIVSEWMIAANGLAASELARRDIPAIYRIQDECRPETDPVQSDHPIFHIYRQRRLFARAELATRPGPHCSLGMNPYTTVTSPIRRYMDLVVQRQLKHALRTDEPFYSEEELDALITRIRVQQGRVAFVQRKWTRYWLLKYLEQEDIQTLNALVLDKNARFAHLLIPDFLMEANAPLPEENPVSPGEMVRIKIERLAPRDEVFRVQIV</sequence>
<dbReference type="SUPFAM" id="SSF50249">
    <property type="entry name" value="Nucleic acid-binding proteins"/>
    <property type="match status" value="1"/>
</dbReference>
<evidence type="ECO:0000259" key="1">
    <source>
        <dbReference type="SMART" id="SM00955"/>
    </source>
</evidence>
<dbReference type="PANTHER" id="PTHR23355">
    <property type="entry name" value="RIBONUCLEASE"/>
    <property type="match status" value="1"/>
</dbReference>
<keyword evidence="3" id="KW-1185">Reference proteome</keyword>
<dbReference type="PANTHER" id="PTHR23355:SF42">
    <property type="entry name" value="RIBONUCLEASE II, CHLOROPLASTIC_MITOCHONDRIAL"/>
    <property type="match status" value="1"/>
</dbReference>
<feature type="domain" description="RNB" evidence="1">
    <location>
        <begin position="282"/>
        <end position="568"/>
    </location>
</feature>
<gene>
    <name evidence="2" type="ORF">SAMN02745206_00865</name>
</gene>
<accession>A0A1M4WGI5</accession>
<dbReference type="GO" id="GO:0000175">
    <property type="term" value="F:3'-5'-RNA exonuclease activity"/>
    <property type="evidence" value="ECO:0007669"/>
    <property type="project" value="TreeGrafter"/>
</dbReference>
<dbReference type="AlphaFoldDB" id="A0A1M4WGI5"/>
<dbReference type="InterPro" id="IPR012340">
    <property type="entry name" value="NA-bd_OB-fold"/>
</dbReference>